<comment type="caution">
    <text evidence="1">The sequence shown here is derived from an EMBL/GenBank/DDBJ whole genome shotgun (WGS) entry which is preliminary data.</text>
</comment>
<gene>
    <name evidence="1" type="ORF">CASFOL_015335</name>
</gene>
<dbReference type="EMBL" id="JAVIJP010000017">
    <property type="protein sequence ID" value="KAL3640367.1"/>
    <property type="molecule type" value="Genomic_DNA"/>
</dbReference>
<keyword evidence="2" id="KW-1185">Reference proteome</keyword>
<dbReference type="Proteomes" id="UP001632038">
    <property type="component" value="Unassembled WGS sequence"/>
</dbReference>
<sequence>MATTMVDTFKNPNSITAMAITNPRPLRVCFSYAAYAKNLIRLLRSENIPAEVGLSESEFADVESSHNFTFPPDLRFILREGLPVGPGFPNWRSSSKEQLDILVNLPVSGICKEVSRKGFWIESWGDRPDNDDRAVERANGFLRKAPVLVPVYRDFYIPSAPCMAGNPVFYVHGGDVSVWSFDIAGFFQQFEFGKADGGGGDGVFLGRPRLSGLFAAPVWAATEARRIVFWTEMDERGLAARSDTRWWWGGELGGCMDEACRILRGGGWREEDVREMVMMDGCDGFDREDRSASEEPLDSELVWLMSDKLLCAGWSREDIVGLAWVYGRCGFAL</sequence>
<dbReference type="PANTHER" id="PTHR32011:SF6">
    <property type="entry name" value="KNR4_SMI1-LIKE DOMAIN-CONTAINING PROTEIN"/>
    <property type="match status" value="1"/>
</dbReference>
<protein>
    <submittedName>
        <fullName evidence="1">Uncharacterized protein</fullName>
    </submittedName>
</protein>
<organism evidence="1 2">
    <name type="scientific">Castilleja foliolosa</name>
    <dbReference type="NCBI Taxonomy" id="1961234"/>
    <lineage>
        <taxon>Eukaryota</taxon>
        <taxon>Viridiplantae</taxon>
        <taxon>Streptophyta</taxon>
        <taxon>Embryophyta</taxon>
        <taxon>Tracheophyta</taxon>
        <taxon>Spermatophyta</taxon>
        <taxon>Magnoliopsida</taxon>
        <taxon>eudicotyledons</taxon>
        <taxon>Gunneridae</taxon>
        <taxon>Pentapetalae</taxon>
        <taxon>asterids</taxon>
        <taxon>lamiids</taxon>
        <taxon>Lamiales</taxon>
        <taxon>Orobanchaceae</taxon>
        <taxon>Pedicularideae</taxon>
        <taxon>Castillejinae</taxon>
        <taxon>Castilleja</taxon>
    </lineage>
</organism>
<dbReference type="AlphaFoldDB" id="A0ABD3DHD7"/>
<name>A0ABD3DHD7_9LAMI</name>
<accession>A0ABD3DHD7</accession>
<evidence type="ECO:0000313" key="2">
    <source>
        <dbReference type="Proteomes" id="UP001632038"/>
    </source>
</evidence>
<dbReference type="PANTHER" id="PTHR32011">
    <property type="entry name" value="OS08G0472400 PROTEIN"/>
    <property type="match status" value="1"/>
</dbReference>
<reference evidence="2" key="1">
    <citation type="journal article" date="2024" name="IScience">
        <title>Strigolactones Initiate the Formation of Haustorium-like Structures in Castilleja.</title>
        <authorList>
            <person name="Buerger M."/>
            <person name="Peterson D."/>
            <person name="Chory J."/>
        </authorList>
    </citation>
    <scope>NUCLEOTIDE SEQUENCE [LARGE SCALE GENOMIC DNA]</scope>
</reference>
<evidence type="ECO:0000313" key="1">
    <source>
        <dbReference type="EMBL" id="KAL3640367.1"/>
    </source>
</evidence>
<proteinExistence type="predicted"/>